<feature type="transmembrane region" description="Helical" evidence="10">
    <location>
        <begin position="26"/>
        <end position="46"/>
    </location>
</feature>
<evidence type="ECO:0000313" key="12">
    <source>
        <dbReference type="EMBL" id="VVT57447.1"/>
    </source>
</evidence>
<evidence type="ECO:0000256" key="5">
    <source>
        <dbReference type="ARBA" id="ARBA00023015"/>
    </source>
</evidence>
<evidence type="ECO:0000256" key="7">
    <source>
        <dbReference type="ARBA" id="ARBA00023242"/>
    </source>
</evidence>
<gene>
    <name evidence="12" type="ORF">SAPINGB_P005700</name>
</gene>
<evidence type="ECO:0000256" key="8">
    <source>
        <dbReference type="PROSITE-ProRule" id="PRU00042"/>
    </source>
</evidence>
<evidence type="ECO:0000259" key="11">
    <source>
        <dbReference type="PROSITE" id="PS50157"/>
    </source>
</evidence>
<dbReference type="OrthoDB" id="9439903at2759"/>
<dbReference type="GeneID" id="43584514"/>
<dbReference type="Gene3D" id="3.30.160.60">
    <property type="entry name" value="Classic Zinc Finger"/>
    <property type="match status" value="1"/>
</dbReference>
<dbReference type="InterPro" id="IPR051061">
    <property type="entry name" value="Zinc_finger_trans_reg"/>
</dbReference>
<evidence type="ECO:0000256" key="6">
    <source>
        <dbReference type="ARBA" id="ARBA00023163"/>
    </source>
</evidence>
<organism evidence="12 13">
    <name type="scientific">Magnusiomyces paraingens</name>
    <dbReference type="NCBI Taxonomy" id="2606893"/>
    <lineage>
        <taxon>Eukaryota</taxon>
        <taxon>Fungi</taxon>
        <taxon>Dikarya</taxon>
        <taxon>Ascomycota</taxon>
        <taxon>Saccharomycotina</taxon>
        <taxon>Dipodascomycetes</taxon>
        <taxon>Dipodascales</taxon>
        <taxon>Dipodascaceae</taxon>
        <taxon>Magnusiomyces</taxon>
    </lineage>
</organism>
<dbReference type="InterPro" id="IPR013087">
    <property type="entry name" value="Znf_C2H2_type"/>
</dbReference>
<accession>A0A5E8C1C1</accession>
<dbReference type="GO" id="GO:0006357">
    <property type="term" value="P:regulation of transcription by RNA polymerase II"/>
    <property type="evidence" value="ECO:0007669"/>
    <property type="project" value="TreeGrafter"/>
</dbReference>
<reference evidence="12 13" key="1">
    <citation type="submission" date="2019-09" db="EMBL/GenBank/DDBJ databases">
        <authorList>
            <person name="Brejova B."/>
        </authorList>
    </citation>
    <scope>NUCLEOTIDE SEQUENCE [LARGE SCALE GENOMIC DNA]</scope>
</reference>
<keyword evidence="4" id="KW-0862">Zinc</keyword>
<sequence>MSQTQQAQQQQLSGPLSVWGTFSFSLLHYAALSILLLVAFFSNRSFPSLRRFSRKQQQSEKIDASKQKDIQQVLKVATSISSKKNATNTANSATKTTTAPPSPLLTDPASSLSSSDSVNDSATSLPLFPTTSTYADITPDSSTICACASDLSFGAYTMRNMNLWDADFSNPMVVDASAQEGPNLVPEFINMNVKNNNNNIQQPSFQLVPTPTLSLDVDDVLPFWNGSTGSFKNITAPLISSPVTSNNEARVALAEAAATTNPPMQENHNLNNIITSVENPNPNPEFFAMTQGSDAKFPSAALPVQLRRQFFLQQKALQQNQPHSQQQQKQQQLPDIANVRLAHSQTFPPSPDSVPPFANGLLPTTGPTAPPSSSLLPSSALPMPMPVPVPNSLSQSLDSLSPPYSLHASQTCGSTCSNDFSHSPLPDLEPSPPSQIVQSSSPIDDINALNSTISSAGTTFNLDELKLLDSMTATQPLDFNFDLEDTFAKLIPEQLNQVMTMQNNQNALLQMQQQSFPHPMFPQSSQPMQQQQQQPIQILNHNFIQTIVLDELSPPEHHSSPSDGSVTSASPLTHNLDNPSRSNSSSSASSVESNIENGFQQNSQQPQFSEQQSLKFMQYHMFPQNVPSINNDNNTNSNIVFSVSTSSAAAQPAIAAERTGSFGAGAAGATGSNLEIVSFQQQQKQQQQRQPHSATQKSVHVPSSHRGRTAEGHVESKEYPYVCTHCMAAFRIRGYLTRHMKKHAVQKAYRCPFYNCEEKSPCHPTGGFSRRDTYKTHLKARHFLYPPGTRSEHRAKVGGMCRGCGAKFESNERWVEEHIHSRECPGLAHHANSMFLKNDCM</sequence>
<feature type="compositionally biased region" description="Low complexity" evidence="9">
    <location>
        <begin position="359"/>
        <end position="381"/>
    </location>
</feature>
<dbReference type="PROSITE" id="PS00028">
    <property type="entry name" value="ZINC_FINGER_C2H2_1"/>
    <property type="match status" value="1"/>
</dbReference>
<dbReference type="PROSITE" id="PS50157">
    <property type="entry name" value="ZINC_FINGER_C2H2_2"/>
    <property type="match status" value="1"/>
</dbReference>
<dbReference type="InterPro" id="IPR036236">
    <property type="entry name" value="Znf_C2H2_sf"/>
</dbReference>
<feature type="region of interest" description="Disordered" evidence="9">
    <location>
        <begin position="418"/>
        <end position="438"/>
    </location>
</feature>
<comment type="subcellular location">
    <subcellularLocation>
        <location evidence="1">Nucleus</location>
    </subcellularLocation>
</comment>
<dbReference type="EMBL" id="CABVLU010000005">
    <property type="protein sequence ID" value="VVT57447.1"/>
    <property type="molecule type" value="Genomic_DNA"/>
</dbReference>
<keyword evidence="3 8" id="KW-0863">Zinc-finger</keyword>
<dbReference type="GO" id="GO:0008270">
    <property type="term" value="F:zinc ion binding"/>
    <property type="evidence" value="ECO:0007669"/>
    <property type="project" value="UniProtKB-KW"/>
</dbReference>
<feature type="region of interest" description="Disordered" evidence="9">
    <location>
        <begin position="85"/>
        <end position="117"/>
    </location>
</feature>
<evidence type="ECO:0000313" key="13">
    <source>
        <dbReference type="Proteomes" id="UP000398389"/>
    </source>
</evidence>
<dbReference type="SUPFAM" id="SSF57667">
    <property type="entry name" value="beta-beta-alpha zinc fingers"/>
    <property type="match status" value="1"/>
</dbReference>
<keyword evidence="7" id="KW-0539">Nucleus</keyword>
<feature type="region of interest" description="Disordered" evidence="9">
    <location>
        <begin position="678"/>
        <end position="713"/>
    </location>
</feature>
<keyword evidence="13" id="KW-1185">Reference proteome</keyword>
<keyword evidence="10" id="KW-0812">Transmembrane</keyword>
<evidence type="ECO:0000256" key="1">
    <source>
        <dbReference type="ARBA" id="ARBA00004123"/>
    </source>
</evidence>
<dbReference type="RefSeq" id="XP_031856305.1">
    <property type="nucleotide sequence ID" value="XM_032000414.1"/>
</dbReference>
<feature type="domain" description="C2H2-type" evidence="11">
    <location>
        <begin position="721"/>
        <end position="748"/>
    </location>
</feature>
<dbReference type="Proteomes" id="UP000398389">
    <property type="component" value="Unassembled WGS sequence"/>
</dbReference>
<dbReference type="AlphaFoldDB" id="A0A5E8C1C1"/>
<evidence type="ECO:0000256" key="10">
    <source>
        <dbReference type="SAM" id="Phobius"/>
    </source>
</evidence>
<evidence type="ECO:0000256" key="2">
    <source>
        <dbReference type="ARBA" id="ARBA00022723"/>
    </source>
</evidence>
<name>A0A5E8C1C1_9ASCO</name>
<protein>
    <recommendedName>
        <fullName evidence="11">C2H2-type domain-containing protein</fullName>
    </recommendedName>
</protein>
<keyword evidence="5" id="KW-0805">Transcription regulation</keyword>
<dbReference type="PANTHER" id="PTHR46179:SF13">
    <property type="entry name" value="C2H2-TYPE DOMAIN-CONTAINING PROTEIN"/>
    <property type="match status" value="1"/>
</dbReference>
<evidence type="ECO:0000256" key="3">
    <source>
        <dbReference type="ARBA" id="ARBA00022771"/>
    </source>
</evidence>
<dbReference type="PANTHER" id="PTHR46179">
    <property type="entry name" value="ZINC FINGER PROTEIN"/>
    <property type="match status" value="1"/>
</dbReference>
<keyword evidence="6" id="KW-0804">Transcription</keyword>
<keyword evidence="10" id="KW-1133">Transmembrane helix</keyword>
<feature type="compositionally biased region" description="Low complexity" evidence="9">
    <location>
        <begin position="680"/>
        <end position="690"/>
    </location>
</feature>
<evidence type="ECO:0000256" key="9">
    <source>
        <dbReference type="SAM" id="MobiDB-lite"/>
    </source>
</evidence>
<feature type="compositionally biased region" description="Low complexity" evidence="9">
    <location>
        <begin position="575"/>
        <end position="594"/>
    </location>
</feature>
<keyword evidence="10" id="KW-0472">Membrane</keyword>
<dbReference type="SMART" id="SM00355">
    <property type="entry name" value="ZnF_C2H2"/>
    <property type="match status" value="2"/>
</dbReference>
<keyword evidence="2" id="KW-0479">Metal-binding</keyword>
<feature type="region of interest" description="Disordered" evidence="9">
    <location>
        <begin position="553"/>
        <end position="594"/>
    </location>
</feature>
<proteinExistence type="predicted"/>
<feature type="compositionally biased region" description="Polar residues" evidence="9">
    <location>
        <begin position="563"/>
        <end position="573"/>
    </location>
</feature>
<dbReference type="GO" id="GO:0005634">
    <property type="term" value="C:nucleus"/>
    <property type="evidence" value="ECO:0007669"/>
    <property type="project" value="UniProtKB-SubCell"/>
</dbReference>
<evidence type="ECO:0000256" key="4">
    <source>
        <dbReference type="ARBA" id="ARBA00022833"/>
    </source>
</evidence>
<feature type="region of interest" description="Disordered" evidence="9">
    <location>
        <begin position="343"/>
        <end position="381"/>
    </location>
</feature>